<organism evidence="2 3">
    <name type="scientific">Candidatus Nitrobium versatile</name>
    <dbReference type="NCBI Taxonomy" id="2884831"/>
    <lineage>
        <taxon>Bacteria</taxon>
        <taxon>Pseudomonadati</taxon>
        <taxon>Nitrospirota</taxon>
        <taxon>Nitrospiria</taxon>
        <taxon>Nitrospirales</taxon>
        <taxon>Nitrospiraceae</taxon>
        <taxon>Candidatus Nitrobium</taxon>
    </lineage>
</organism>
<reference evidence="2" key="2">
    <citation type="submission" date="2021-08" db="EMBL/GenBank/DDBJ databases">
        <authorList>
            <person name="Dalcin Martins P."/>
        </authorList>
    </citation>
    <scope>NUCLEOTIDE SEQUENCE</scope>
    <source>
        <strain evidence="2">MAG_39</strain>
    </source>
</reference>
<dbReference type="CDD" id="cd24049">
    <property type="entry name" value="ASKHA_NBD_PilM"/>
    <property type="match status" value="1"/>
</dbReference>
<evidence type="ECO:0000313" key="3">
    <source>
        <dbReference type="Proteomes" id="UP000705867"/>
    </source>
</evidence>
<feature type="domain" description="SHS2" evidence="1">
    <location>
        <begin position="8"/>
        <end position="175"/>
    </location>
</feature>
<dbReference type="Pfam" id="PF11104">
    <property type="entry name" value="PilM_2"/>
    <property type="match status" value="1"/>
</dbReference>
<dbReference type="Proteomes" id="UP000705867">
    <property type="component" value="Unassembled WGS sequence"/>
</dbReference>
<comment type="caution">
    <text evidence="2">The sequence shown here is derived from an EMBL/GenBank/DDBJ whole genome shotgun (WGS) entry which is preliminary data.</text>
</comment>
<gene>
    <name evidence="2" type="ORF">K8I29_13660</name>
</gene>
<dbReference type="NCBIfam" id="TIGR01175">
    <property type="entry name" value="pilM"/>
    <property type="match status" value="1"/>
</dbReference>
<protein>
    <submittedName>
        <fullName evidence="2">Pilus assembly protein PilM</fullName>
    </submittedName>
</protein>
<reference evidence="2" key="1">
    <citation type="journal article" date="2021" name="bioRxiv">
        <title>Unraveling nitrogen, sulfur and carbon metabolic pathways and microbial community transcriptional responses to substrate deprivation and toxicity stresses in a bioreactor mimicking anoxic brackish coastal sediment conditions.</title>
        <authorList>
            <person name="Martins P.D."/>
            <person name="Echeveste M.J."/>
            <person name="Arshad A."/>
            <person name="Kurth J."/>
            <person name="Ouboter H."/>
            <person name="Jetten M.S.M."/>
            <person name="Welte C.U."/>
        </authorList>
    </citation>
    <scope>NUCLEOTIDE SEQUENCE</scope>
    <source>
        <strain evidence="2">MAG_39</strain>
    </source>
</reference>
<dbReference type="InterPro" id="IPR050696">
    <property type="entry name" value="FtsA/MreB"/>
</dbReference>
<dbReference type="InterPro" id="IPR005883">
    <property type="entry name" value="PilM"/>
</dbReference>
<dbReference type="GO" id="GO:0051301">
    <property type="term" value="P:cell division"/>
    <property type="evidence" value="ECO:0007669"/>
    <property type="project" value="InterPro"/>
</dbReference>
<dbReference type="PANTHER" id="PTHR32432">
    <property type="entry name" value="CELL DIVISION PROTEIN FTSA-RELATED"/>
    <property type="match status" value="1"/>
</dbReference>
<dbReference type="Gene3D" id="3.30.1490.300">
    <property type="match status" value="1"/>
</dbReference>
<dbReference type="EMBL" id="JAIOIV010000108">
    <property type="protein sequence ID" value="MBZ0157243.1"/>
    <property type="molecule type" value="Genomic_DNA"/>
</dbReference>
<dbReference type="PANTHER" id="PTHR32432:SF3">
    <property type="entry name" value="ETHANOLAMINE UTILIZATION PROTEIN EUTJ"/>
    <property type="match status" value="1"/>
</dbReference>
<accession>A0A953J6D2</accession>
<name>A0A953J6D2_9BACT</name>
<proteinExistence type="predicted"/>
<dbReference type="InterPro" id="IPR003494">
    <property type="entry name" value="SHS2_FtsA"/>
</dbReference>
<dbReference type="InterPro" id="IPR043129">
    <property type="entry name" value="ATPase_NBD"/>
</dbReference>
<dbReference type="SMART" id="SM00842">
    <property type="entry name" value="FtsA"/>
    <property type="match status" value="1"/>
</dbReference>
<dbReference type="AlphaFoldDB" id="A0A953J6D2"/>
<dbReference type="Gene3D" id="3.30.420.40">
    <property type="match status" value="2"/>
</dbReference>
<evidence type="ECO:0000313" key="2">
    <source>
        <dbReference type="EMBL" id="MBZ0157243.1"/>
    </source>
</evidence>
<dbReference type="SUPFAM" id="SSF53067">
    <property type="entry name" value="Actin-like ATPase domain"/>
    <property type="match status" value="2"/>
</dbReference>
<dbReference type="PIRSF" id="PIRSF019169">
    <property type="entry name" value="PilM"/>
    <property type="match status" value="1"/>
</dbReference>
<evidence type="ECO:0000259" key="1">
    <source>
        <dbReference type="SMART" id="SM00842"/>
    </source>
</evidence>
<sequence>MLFRKKSPIGLDIGSSHIKAVQLNDTKSGYELAFAEMQPLPSEVIVDGAVADKNTLIASLKDLMGRAGIKSGDAVIGVSGHSSVIIKKITIPMMTEEELSTSIKYEAEQYIPFDINDVNIDFQILGPKPDEEGQMDVVLVAVKKNIIAEYVDVVEKAGLVPVIMDIDSFALNNMYEMNYDVAEKRIVALVNVGASKTNINIVQEGIPIFTRDSVMGSNNHTEALQRELDISREDAERLKRGQTIDGVSPETALFVVTSASDEIYTEIHRSFEYFRSSVSEEEIGTIVLSGGAALLKGFPDMMAERLGIPVEIADPFRQIRIPEKLDGAHLREIAPLAAIALGLALRRVGDR</sequence>